<feature type="compositionally biased region" description="Low complexity" evidence="2">
    <location>
        <begin position="208"/>
        <end position="238"/>
    </location>
</feature>
<feature type="region of interest" description="Disordered" evidence="2">
    <location>
        <begin position="206"/>
        <end position="238"/>
    </location>
</feature>
<dbReference type="InterPro" id="IPR036390">
    <property type="entry name" value="WH_DNA-bd_sf"/>
</dbReference>
<dbReference type="OrthoDB" id="196547at2759"/>
<dbReference type="InterPro" id="IPR036388">
    <property type="entry name" value="WH-like_DNA-bd_sf"/>
</dbReference>
<dbReference type="STRING" id="101091.A0A1C7NHS4"/>
<gene>
    <name evidence="4" type="primary">flbA_2</name>
    <name evidence="4" type="ORF">A0J61_03389</name>
</gene>
<evidence type="ECO:0000313" key="4">
    <source>
        <dbReference type="EMBL" id="OBZ88568.1"/>
    </source>
</evidence>
<keyword evidence="1" id="KW-0734">Signal transduction inhibitor</keyword>
<evidence type="ECO:0000259" key="3">
    <source>
        <dbReference type="PROSITE" id="PS50132"/>
    </source>
</evidence>
<reference evidence="4 5" key="1">
    <citation type="submission" date="2016-03" db="EMBL/GenBank/DDBJ databases">
        <title>Choanephora cucurbitarum.</title>
        <authorList>
            <person name="Min B."/>
            <person name="Park H."/>
            <person name="Park J.-H."/>
            <person name="Shin H.-D."/>
            <person name="Choi I.-G."/>
        </authorList>
    </citation>
    <scope>NUCLEOTIDE SEQUENCE [LARGE SCALE GENOMIC DNA]</scope>
    <source>
        <strain evidence="4 5">KUS-F28377</strain>
    </source>
</reference>
<dbReference type="InterPro" id="IPR000591">
    <property type="entry name" value="DEP_dom"/>
</dbReference>
<dbReference type="FunCoup" id="A0A1C7NHS4">
    <property type="interactions" value="15"/>
</dbReference>
<feature type="region of interest" description="Disordered" evidence="2">
    <location>
        <begin position="400"/>
        <end position="437"/>
    </location>
</feature>
<sequence>MDSNISQQAYTSMVKFTIDGRPFLKDIHDLFSALIVQIPLDTHRYLFRNYYNTFSSEDAIQVLGNLQFSHTVRTPDPSDPSRTQCTTTTTTFNMARDMAKSLCQHFQNCRLMENAVDPQNRTFRDKGIWHLTPKGLCVLQDFCVRTEANINTLRKHFSHMDAIQLVRLDRNSDDDQLIVNRASASLVFRVMMMTLPLDGELSNMGNASSISVSSRQQSNSTPPSSSSSTSSATSSSSPSLSAPFAMSSSVSSGDSRVQLLGNYLLTLSKSNRTQPKTVKTMRTVFSSQMCSDWLVDYTTVSGREEAEVIVQDFVKYDWVEFQDAKYQNTPIKSSKVIMLLVTEKGKQIVSETTSLTTSLDRSKASQIHSGTFSKEEENEASLKEILSEDPETILTTTTTLKEEERTAPENNLLLSTSESQPRPSSIATDSVQDPKESNSARLKIILENAKLRSPFKDFLRANFCEENLDFWIDYTTLQRKCKNQSPALPTQNQKDLLEDAYDIWSTYLAPGSPSELNVEHSLLQEMARVINSVVTVLPAYPGQGKPTIVITASSASQSLRMMLKLFDRANEHICRLMASDSVPKFVKTEKYRKTIESIEKSERKKQKELDELADSLLNMGNNEDIHHANNIETRA</sequence>
<dbReference type="Gene3D" id="1.10.10.10">
    <property type="entry name" value="Winged helix-like DNA-binding domain superfamily/Winged helix DNA-binding domain"/>
    <property type="match status" value="1"/>
</dbReference>
<name>A0A1C7NHS4_9FUNG</name>
<dbReference type="InterPro" id="IPR016137">
    <property type="entry name" value="RGS"/>
</dbReference>
<dbReference type="InterPro" id="IPR058855">
    <property type="entry name" value="RGS1/SST2-like_Fungal-DR"/>
</dbReference>
<dbReference type="Pfam" id="PF25889">
    <property type="entry name" value="WHD_Fungal_DR"/>
    <property type="match status" value="1"/>
</dbReference>
<dbReference type="InterPro" id="IPR036305">
    <property type="entry name" value="RGS_sf"/>
</dbReference>
<dbReference type="Pfam" id="PF00615">
    <property type="entry name" value="RGS"/>
    <property type="match status" value="1"/>
</dbReference>
<dbReference type="AlphaFoldDB" id="A0A1C7NHS4"/>
<dbReference type="PANTHER" id="PTHR10845:SF192">
    <property type="entry name" value="DOUBLE HIT, ISOFORM B"/>
    <property type="match status" value="1"/>
</dbReference>
<dbReference type="Proteomes" id="UP000093000">
    <property type="component" value="Unassembled WGS sequence"/>
</dbReference>
<dbReference type="SUPFAM" id="SSF46785">
    <property type="entry name" value="Winged helix' DNA-binding domain"/>
    <property type="match status" value="1"/>
</dbReference>
<dbReference type="GO" id="GO:0009968">
    <property type="term" value="P:negative regulation of signal transduction"/>
    <property type="evidence" value="ECO:0007669"/>
    <property type="project" value="UniProtKB-KW"/>
</dbReference>
<comment type="caution">
    <text evidence="4">The sequence shown here is derived from an EMBL/GenBank/DDBJ whole genome shotgun (WGS) entry which is preliminary data.</text>
</comment>
<evidence type="ECO:0000256" key="2">
    <source>
        <dbReference type="SAM" id="MobiDB-lite"/>
    </source>
</evidence>
<dbReference type="InParanoid" id="A0A1C7NHS4"/>
<organism evidence="4 5">
    <name type="scientific">Choanephora cucurbitarum</name>
    <dbReference type="NCBI Taxonomy" id="101091"/>
    <lineage>
        <taxon>Eukaryota</taxon>
        <taxon>Fungi</taxon>
        <taxon>Fungi incertae sedis</taxon>
        <taxon>Mucoromycota</taxon>
        <taxon>Mucoromycotina</taxon>
        <taxon>Mucoromycetes</taxon>
        <taxon>Mucorales</taxon>
        <taxon>Mucorineae</taxon>
        <taxon>Choanephoraceae</taxon>
        <taxon>Choanephoroideae</taxon>
        <taxon>Choanephora</taxon>
    </lineage>
</organism>
<protein>
    <submittedName>
        <fullName evidence="4">Developmental regulator flbA</fullName>
    </submittedName>
</protein>
<feature type="domain" description="RGS" evidence="3">
    <location>
        <begin position="441"/>
        <end position="595"/>
    </location>
</feature>
<dbReference type="SUPFAM" id="SSF48097">
    <property type="entry name" value="Regulator of G-protein signaling, RGS"/>
    <property type="match status" value="1"/>
</dbReference>
<evidence type="ECO:0000256" key="1">
    <source>
        <dbReference type="ARBA" id="ARBA00022700"/>
    </source>
</evidence>
<dbReference type="SMART" id="SM00049">
    <property type="entry name" value="DEP"/>
    <property type="match status" value="1"/>
</dbReference>
<dbReference type="InterPro" id="IPR044926">
    <property type="entry name" value="RGS_subdomain_2"/>
</dbReference>
<evidence type="ECO:0000313" key="5">
    <source>
        <dbReference type="Proteomes" id="UP000093000"/>
    </source>
</evidence>
<dbReference type="PROSITE" id="PS50132">
    <property type="entry name" value="RGS"/>
    <property type="match status" value="1"/>
</dbReference>
<dbReference type="SMART" id="SM00315">
    <property type="entry name" value="RGS"/>
    <property type="match status" value="1"/>
</dbReference>
<dbReference type="Gene3D" id="1.10.167.10">
    <property type="entry name" value="Regulator of G-protein Signalling 4, domain 2"/>
    <property type="match status" value="1"/>
</dbReference>
<accession>A0A1C7NHS4</accession>
<dbReference type="PANTHER" id="PTHR10845">
    <property type="entry name" value="REGULATOR OF G PROTEIN SIGNALING"/>
    <property type="match status" value="1"/>
</dbReference>
<dbReference type="EMBL" id="LUGH01000144">
    <property type="protein sequence ID" value="OBZ88568.1"/>
    <property type="molecule type" value="Genomic_DNA"/>
</dbReference>
<proteinExistence type="predicted"/>
<dbReference type="GO" id="GO:0035556">
    <property type="term" value="P:intracellular signal transduction"/>
    <property type="evidence" value="ECO:0007669"/>
    <property type="project" value="InterPro"/>
</dbReference>
<feature type="compositionally biased region" description="Polar residues" evidence="2">
    <location>
        <begin position="408"/>
        <end position="431"/>
    </location>
</feature>
<keyword evidence="5" id="KW-1185">Reference proteome</keyword>